<dbReference type="PROSITE" id="PS51186">
    <property type="entry name" value="GNAT"/>
    <property type="match status" value="1"/>
</dbReference>
<organism evidence="4 5">
    <name type="scientific">Albidovulum sediminicola</name>
    <dbReference type="NCBI Taxonomy" id="2984331"/>
    <lineage>
        <taxon>Bacteria</taxon>
        <taxon>Pseudomonadati</taxon>
        <taxon>Pseudomonadota</taxon>
        <taxon>Alphaproteobacteria</taxon>
        <taxon>Rhodobacterales</taxon>
        <taxon>Paracoccaceae</taxon>
        <taxon>Albidovulum</taxon>
    </lineage>
</organism>
<dbReference type="SUPFAM" id="SSF55729">
    <property type="entry name" value="Acyl-CoA N-acyltransferases (Nat)"/>
    <property type="match status" value="1"/>
</dbReference>
<evidence type="ECO:0000259" key="3">
    <source>
        <dbReference type="PROSITE" id="PS51186"/>
    </source>
</evidence>
<proteinExistence type="predicted"/>
<keyword evidence="5" id="KW-1185">Reference proteome</keyword>
<comment type="caution">
    <text evidence="4">The sequence shown here is derived from an EMBL/GenBank/DDBJ whole genome shotgun (WGS) entry which is preliminary data.</text>
</comment>
<feature type="domain" description="N-acetyltransferase" evidence="3">
    <location>
        <begin position="3"/>
        <end position="147"/>
    </location>
</feature>
<dbReference type="InterPro" id="IPR016181">
    <property type="entry name" value="Acyl_CoA_acyltransferase"/>
</dbReference>
<reference evidence="4 5" key="1">
    <citation type="submission" date="2022-10" db="EMBL/GenBank/DDBJ databases">
        <title>Defluviimonas sp. nov., isolated from ocean surface water.</title>
        <authorList>
            <person name="He W."/>
            <person name="Wang L."/>
            <person name="Zhang D.-F."/>
        </authorList>
    </citation>
    <scope>NUCLEOTIDE SEQUENCE [LARGE SCALE GENOMIC DNA]</scope>
    <source>
        <strain evidence="4 5">WL0075</strain>
    </source>
</reference>
<keyword evidence="2" id="KW-0012">Acyltransferase</keyword>
<keyword evidence="1" id="KW-0808">Transferase</keyword>
<protein>
    <submittedName>
        <fullName evidence="4">GNAT family N-acetyltransferase</fullName>
    </submittedName>
</protein>
<accession>A0ABT2YYV5</accession>
<name>A0ABT2YYV5_9RHOB</name>
<dbReference type="PANTHER" id="PTHR43877:SF1">
    <property type="entry name" value="ACETYLTRANSFERASE"/>
    <property type="match status" value="1"/>
</dbReference>
<dbReference type="InterPro" id="IPR000182">
    <property type="entry name" value="GNAT_dom"/>
</dbReference>
<gene>
    <name evidence="4" type="ORF">OE647_04715</name>
</gene>
<dbReference type="Proteomes" id="UP001652503">
    <property type="component" value="Unassembled WGS sequence"/>
</dbReference>
<dbReference type="Gene3D" id="3.40.630.30">
    <property type="match status" value="1"/>
</dbReference>
<evidence type="ECO:0000256" key="1">
    <source>
        <dbReference type="ARBA" id="ARBA00022679"/>
    </source>
</evidence>
<dbReference type="RefSeq" id="WP_263720511.1">
    <property type="nucleotide sequence ID" value="NZ_JAOWLA010000003.1"/>
</dbReference>
<dbReference type="EMBL" id="JAOWLA010000003">
    <property type="protein sequence ID" value="MCV2864042.1"/>
    <property type="molecule type" value="Genomic_DNA"/>
</dbReference>
<dbReference type="InterPro" id="IPR050832">
    <property type="entry name" value="Bact_Acetyltransf"/>
</dbReference>
<evidence type="ECO:0000313" key="5">
    <source>
        <dbReference type="Proteomes" id="UP001652503"/>
    </source>
</evidence>
<evidence type="ECO:0000256" key="2">
    <source>
        <dbReference type="ARBA" id="ARBA00023315"/>
    </source>
</evidence>
<dbReference type="PANTHER" id="PTHR43877">
    <property type="entry name" value="AMINOALKYLPHOSPHONATE N-ACETYLTRANSFERASE-RELATED-RELATED"/>
    <property type="match status" value="1"/>
</dbReference>
<dbReference type="CDD" id="cd04301">
    <property type="entry name" value="NAT_SF"/>
    <property type="match status" value="1"/>
</dbReference>
<evidence type="ECO:0000313" key="4">
    <source>
        <dbReference type="EMBL" id="MCV2864042.1"/>
    </source>
</evidence>
<dbReference type="Pfam" id="PF00583">
    <property type="entry name" value="Acetyltransf_1"/>
    <property type="match status" value="1"/>
</dbReference>
<sequence length="147" mass="16545">MTISIRPVQPVDREAWGRLYRGYAAFYRVEQSEEMRARVWSWLMDPGHEVRGLVADSGGTLLGLAHFRPFARPLSASVGGFLDDLFVGPDARGGGAAEALIEGVRAAGRAEGWSVIRWITAEDNYRARGLYDRMAERTRWVTYDIRL</sequence>